<evidence type="ECO:0000313" key="7">
    <source>
        <dbReference type="Proteomes" id="UP000285972"/>
    </source>
</evidence>
<keyword evidence="1" id="KW-0175">Coiled coil</keyword>
<dbReference type="KEGG" id="bgj:AWC36_06355"/>
<dbReference type="Gene3D" id="1.10.10.10">
    <property type="entry name" value="Winged helix-like DNA-binding domain superfamily/Winged helix DNA-binding domain"/>
    <property type="match status" value="1"/>
</dbReference>
<evidence type="ECO:0000256" key="1">
    <source>
        <dbReference type="SAM" id="Coils"/>
    </source>
</evidence>
<evidence type="ECO:0000313" key="4">
    <source>
        <dbReference type="EMBL" id="CPR19631.1"/>
    </source>
</evidence>
<dbReference type="InterPro" id="IPR005149">
    <property type="entry name" value="Tscrpt_reg_PadR_N"/>
</dbReference>
<evidence type="ECO:0000259" key="3">
    <source>
        <dbReference type="Pfam" id="PF03551"/>
    </source>
</evidence>
<dbReference type="RefSeq" id="WP_048638653.1">
    <property type="nucleotide sequence ID" value="NZ_CGIG01000001.1"/>
</dbReference>
<keyword evidence="6" id="KW-1185">Reference proteome</keyword>
<dbReference type="EMBL" id="CGIG01000001">
    <property type="protein sequence ID" value="CPR19631.1"/>
    <property type="molecule type" value="Genomic_DNA"/>
</dbReference>
<dbReference type="InterPro" id="IPR036388">
    <property type="entry name" value="WH-like_DNA-bd_sf"/>
</dbReference>
<feature type="compositionally biased region" description="Basic and acidic residues" evidence="2">
    <location>
        <begin position="14"/>
        <end position="46"/>
    </location>
</feature>
<name>A0A0G4K075_9GAMM</name>
<dbReference type="SUPFAM" id="SSF46785">
    <property type="entry name" value="Winged helix' DNA-binding domain"/>
    <property type="match status" value="1"/>
</dbReference>
<gene>
    <name evidence="5" type="ORF">BIY26_15355</name>
    <name evidence="4" type="ORF">BN1221_03870c</name>
</gene>
<dbReference type="PANTHER" id="PTHR43252:SF7">
    <property type="entry name" value="TRANSCRIPTIONAL REGULATOR YQJI"/>
    <property type="match status" value="1"/>
</dbReference>
<dbReference type="GeneID" id="70906403"/>
<dbReference type="EMBL" id="MJLX01000044">
    <property type="protein sequence ID" value="RLM20868.1"/>
    <property type="molecule type" value="Genomic_DNA"/>
</dbReference>
<reference evidence="4" key="2">
    <citation type="submission" date="2015-01" db="EMBL/GenBank/DDBJ databases">
        <authorList>
            <person name="Xiang T."/>
            <person name="Song Y."/>
            <person name="Huang L."/>
            <person name="Wang B."/>
            <person name="Wu P."/>
        </authorList>
    </citation>
    <scope>NUCLEOTIDE SEQUENCE [LARGE SCALE GENOMIC DNA]</scope>
    <source>
        <strain evidence="4">OBR1</strain>
    </source>
</reference>
<sequence>MRKHHYRDGQGQNEEMRGRGHREEGKKRDRAEGREQKTERGHEQGRGHGRRGHGHGEEGHGAMHRRQRLFAHGELRLVALDLLAQNPSHGYELIKAIESLTENHYAPSPGVLYPTLDFLQEQNLIAITDELNGRKKFDITDEGRQYLEQRKEELQQILERIKARIAGMALRQHPEMKRALDNIKSVLDLKVNHEDTNEETLKKIIGIIDNAAAEIAQID</sequence>
<dbReference type="PANTHER" id="PTHR43252">
    <property type="entry name" value="TRANSCRIPTIONAL REGULATOR YQJI"/>
    <property type="match status" value="1"/>
</dbReference>
<evidence type="ECO:0000313" key="6">
    <source>
        <dbReference type="Proteomes" id="UP000044377"/>
    </source>
</evidence>
<evidence type="ECO:0000256" key="2">
    <source>
        <dbReference type="SAM" id="MobiDB-lite"/>
    </source>
</evidence>
<dbReference type="AlphaFoldDB" id="A0A0G4K075"/>
<protein>
    <submittedName>
        <fullName evidence="4">Transcriptional regulator, PadR family</fullName>
    </submittedName>
</protein>
<feature type="coiled-coil region" evidence="1">
    <location>
        <begin position="144"/>
        <end position="171"/>
    </location>
</feature>
<dbReference type="Proteomes" id="UP000285972">
    <property type="component" value="Unassembled WGS sequence"/>
</dbReference>
<feature type="domain" description="Transcription regulator PadR N-terminal" evidence="3">
    <location>
        <begin position="80"/>
        <end position="149"/>
    </location>
</feature>
<organism evidence="4 6">
    <name type="scientific">Brenneria goodwinii</name>
    <dbReference type="NCBI Taxonomy" id="1109412"/>
    <lineage>
        <taxon>Bacteria</taxon>
        <taxon>Pseudomonadati</taxon>
        <taxon>Pseudomonadota</taxon>
        <taxon>Gammaproteobacteria</taxon>
        <taxon>Enterobacterales</taxon>
        <taxon>Pectobacteriaceae</taxon>
        <taxon>Brenneria</taxon>
    </lineage>
</organism>
<evidence type="ECO:0000313" key="5">
    <source>
        <dbReference type="EMBL" id="RLM20868.1"/>
    </source>
</evidence>
<dbReference type="STRING" id="1109412.BN1221_03870c"/>
<accession>A0A0G4K075</accession>
<proteinExistence type="predicted"/>
<reference evidence="6" key="1">
    <citation type="submission" date="2015-01" db="EMBL/GenBank/DDBJ databases">
        <authorList>
            <person name="Paterson Steve"/>
        </authorList>
    </citation>
    <scope>NUCLEOTIDE SEQUENCE [LARGE SCALE GENOMIC DNA]</scope>
    <source>
        <strain evidence="6">OBR1</strain>
    </source>
</reference>
<feature type="region of interest" description="Disordered" evidence="2">
    <location>
        <begin position="1"/>
        <end position="62"/>
    </location>
</feature>
<dbReference type="InterPro" id="IPR036390">
    <property type="entry name" value="WH_DNA-bd_sf"/>
</dbReference>
<dbReference type="Pfam" id="PF03551">
    <property type="entry name" value="PadR"/>
    <property type="match status" value="1"/>
</dbReference>
<dbReference type="OrthoDB" id="9814826at2"/>
<reference evidence="5 7" key="3">
    <citation type="submission" date="2016-09" db="EMBL/GenBank/DDBJ databases">
        <authorList>
            <person name="Doonan J."/>
            <person name="Pachebat J.A."/>
            <person name="Golyshin P.N."/>
            <person name="Denman S."/>
            <person name="Mcdonald J.E."/>
        </authorList>
    </citation>
    <scope>NUCLEOTIDE SEQUENCE [LARGE SCALE GENOMIC DNA]</scope>
    <source>
        <strain evidence="5 7">FRB141</strain>
    </source>
</reference>
<dbReference type="Proteomes" id="UP000044377">
    <property type="component" value="Unassembled WGS sequence"/>
</dbReference>